<evidence type="ECO:0000313" key="3">
    <source>
        <dbReference type="Proteomes" id="UP001595816"/>
    </source>
</evidence>
<feature type="signal peptide" evidence="1">
    <location>
        <begin position="1"/>
        <end position="27"/>
    </location>
</feature>
<keyword evidence="1" id="KW-0732">Signal</keyword>
<dbReference type="EMBL" id="JBHSAY010000021">
    <property type="protein sequence ID" value="MFC4135440.1"/>
    <property type="molecule type" value="Genomic_DNA"/>
</dbReference>
<accession>A0ABV8LYZ0</accession>
<reference evidence="3" key="1">
    <citation type="journal article" date="2019" name="Int. J. Syst. Evol. Microbiol.">
        <title>The Global Catalogue of Microorganisms (GCM) 10K type strain sequencing project: providing services to taxonomists for standard genome sequencing and annotation.</title>
        <authorList>
            <consortium name="The Broad Institute Genomics Platform"/>
            <consortium name="The Broad Institute Genome Sequencing Center for Infectious Disease"/>
            <person name="Wu L."/>
            <person name="Ma J."/>
        </authorList>
    </citation>
    <scope>NUCLEOTIDE SEQUENCE [LARGE SCALE GENOMIC DNA]</scope>
    <source>
        <strain evidence="3">CGMCC 4.7289</strain>
    </source>
</reference>
<sequence>MRLARAVAATALITALGVTAAASPAVAAGQPESPYGDSGWFPTPSEPAEIPGGALCAFPIRIEEPIDGVRGRVIATEPELQEEYLGPLTVKVTNLDTGASATVNASGHGHVVTYHADGSQTWDWSGPVAMGFRPDRANNHAAGLYLLTGRYIAELTPAGRTLSYAKGTEKDICAMIA</sequence>
<proteinExistence type="predicted"/>
<dbReference type="RefSeq" id="WP_253756314.1">
    <property type="nucleotide sequence ID" value="NZ_JAMZDZ010000001.1"/>
</dbReference>
<gene>
    <name evidence="2" type="ORF">ACFOZ4_32915</name>
</gene>
<evidence type="ECO:0000313" key="2">
    <source>
        <dbReference type="EMBL" id="MFC4135440.1"/>
    </source>
</evidence>
<dbReference type="Proteomes" id="UP001595816">
    <property type="component" value="Unassembled WGS sequence"/>
</dbReference>
<keyword evidence="3" id="KW-1185">Reference proteome</keyword>
<evidence type="ECO:0000256" key="1">
    <source>
        <dbReference type="SAM" id="SignalP"/>
    </source>
</evidence>
<feature type="chain" id="PRO_5045613255" description="Secreted protein" evidence="1">
    <location>
        <begin position="28"/>
        <end position="177"/>
    </location>
</feature>
<protein>
    <recommendedName>
        <fullName evidence="4">Secreted protein</fullName>
    </recommendedName>
</protein>
<name>A0ABV8LYZ0_9ACTN</name>
<evidence type="ECO:0008006" key="4">
    <source>
        <dbReference type="Google" id="ProtNLM"/>
    </source>
</evidence>
<organism evidence="2 3">
    <name type="scientific">Hamadaea flava</name>
    <dbReference type="NCBI Taxonomy" id="1742688"/>
    <lineage>
        <taxon>Bacteria</taxon>
        <taxon>Bacillati</taxon>
        <taxon>Actinomycetota</taxon>
        <taxon>Actinomycetes</taxon>
        <taxon>Micromonosporales</taxon>
        <taxon>Micromonosporaceae</taxon>
        <taxon>Hamadaea</taxon>
    </lineage>
</organism>
<comment type="caution">
    <text evidence="2">The sequence shown here is derived from an EMBL/GenBank/DDBJ whole genome shotgun (WGS) entry which is preliminary data.</text>
</comment>